<dbReference type="InterPro" id="IPR014757">
    <property type="entry name" value="Tscrpt_reg_IclR_C"/>
</dbReference>
<dbReference type="OrthoDB" id="6057486at2"/>
<dbReference type="InterPro" id="IPR050707">
    <property type="entry name" value="HTH_MetabolicPath_Reg"/>
</dbReference>
<dbReference type="AlphaFoldDB" id="A0A5B8FR54"/>
<dbReference type="SMART" id="SM00346">
    <property type="entry name" value="HTH_ICLR"/>
    <property type="match status" value="1"/>
</dbReference>
<organism evidence="6 7">
    <name type="scientific">Paroceanicella profunda</name>
    <dbReference type="NCBI Taxonomy" id="2579971"/>
    <lineage>
        <taxon>Bacteria</taxon>
        <taxon>Pseudomonadati</taxon>
        <taxon>Pseudomonadota</taxon>
        <taxon>Alphaproteobacteria</taxon>
        <taxon>Rhodobacterales</taxon>
        <taxon>Paracoccaceae</taxon>
        <taxon>Paroceanicella</taxon>
    </lineage>
</organism>
<evidence type="ECO:0000256" key="3">
    <source>
        <dbReference type="ARBA" id="ARBA00023163"/>
    </source>
</evidence>
<evidence type="ECO:0000313" key="7">
    <source>
        <dbReference type="Proteomes" id="UP000305888"/>
    </source>
</evidence>
<feature type="domain" description="IclR-ED" evidence="5">
    <location>
        <begin position="113"/>
        <end position="296"/>
    </location>
</feature>
<evidence type="ECO:0000256" key="1">
    <source>
        <dbReference type="ARBA" id="ARBA00023015"/>
    </source>
</evidence>
<dbReference type="PANTHER" id="PTHR30136">
    <property type="entry name" value="HELIX-TURN-HELIX TRANSCRIPTIONAL REGULATOR, ICLR FAMILY"/>
    <property type="match status" value="1"/>
</dbReference>
<keyword evidence="2" id="KW-0238">DNA-binding</keyword>
<name>A0A5B8FR54_9RHOB</name>
<keyword evidence="7" id="KW-1185">Reference proteome</keyword>
<keyword evidence="3" id="KW-0804">Transcription</keyword>
<dbReference type="Gene3D" id="3.30.450.40">
    <property type="match status" value="1"/>
</dbReference>
<protein>
    <submittedName>
        <fullName evidence="6">Helix-turn-helix domain-containing protein</fullName>
    </submittedName>
</protein>
<dbReference type="InterPro" id="IPR029016">
    <property type="entry name" value="GAF-like_dom_sf"/>
</dbReference>
<dbReference type="PROSITE" id="PS51077">
    <property type="entry name" value="HTH_ICLR"/>
    <property type="match status" value="1"/>
</dbReference>
<dbReference type="InterPro" id="IPR036388">
    <property type="entry name" value="WH-like_DNA-bd_sf"/>
</dbReference>
<sequence>MIFRWFARLSNECCLFDSHASYIREPDKKNPRRSAARTGKMMSRDLKRGDTASTFANGLRVIGAFDAEDRDMSVPQIARKTGLDRAAARRLVLTLVAEGYAEEREQRYRLTPRVLRLGRAFLDARRVGAVLQPLLAEATRRLGLPVSFAMRDGFEALYLAHAPGEPSLISTGFTTGTALPLLTSGLGRAVCAALTPAELEEVLAGAPLVAHTAATCLDRAEIGARIAAARNRGLAYVAEEFEPGVAALAAPVRGGAGEIAGAVGVAGVIARVPHPDAAPELAAALSEIARALAGRM</sequence>
<proteinExistence type="predicted"/>
<feature type="domain" description="HTH iclR-type" evidence="4">
    <location>
        <begin position="52"/>
        <end position="112"/>
    </location>
</feature>
<dbReference type="EMBL" id="CP040818">
    <property type="protein sequence ID" value="QDL91186.1"/>
    <property type="molecule type" value="Genomic_DNA"/>
</dbReference>
<dbReference type="InterPro" id="IPR005471">
    <property type="entry name" value="Tscrpt_reg_IclR_N"/>
</dbReference>
<evidence type="ECO:0000259" key="4">
    <source>
        <dbReference type="PROSITE" id="PS51077"/>
    </source>
</evidence>
<dbReference type="GO" id="GO:0003700">
    <property type="term" value="F:DNA-binding transcription factor activity"/>
    <property type="evidence" value="ECO:0007669"/>
    <property type="project" value="TreeGrafter"/>
</dbReference>
<accession>A0A5B8FR54</accession>
<dbReference type="Pfam" id="PF09339">
    <property type="entry name" value="HTH_IclR"/>
    <property type="match status" value="1"/>
</dbReference>
<reference evidence="6 7" key="1">
    <citation type="submission" date="2019-06" db="EMBL/GenBank/DDBJ databases">
        <title>Genome sequence of Rhodobacteraceae bacterium D4M1.</title>
        <authorList>
            <person name="Cao J."/>
        </authorList>
    </citation>
    <scope>NUCLEOTIDE SEQUENCE [LARGE SCALE GENOMIC DNA]</scope>
    <source>
        <strain evidence="6 7">D4M1</strain>
    </source>
</reference>
<dbReference type="PANTHER" id="PTHR30136:SF34">
    <property type="entry name" value="TRANSCRIPTIONAL REGULATOR"/>
    <property type="match status" value="1"/>
</dbReference>
<dbReference type="Proteomes" id="UP000305888">
    <property type="component" value="Chromosome"/>
</dbReference>
<dbReference type="KEGG" id="ppru:FDP22_04950"/>
<evidence type="ECO:0000256" key="2">
    <source>
        <dbReference type="ARBA" id="ARBA00023125"/>
    </source>
</evidence>
<dbReference type="PROSITE" id="PS51078">
    <property type="entry name" value="ICLR_ED"/>
    <property type="match status" value="1"/>
</dbReference>
<dbReference type="SUPFAM" id="SSF55781">
    <property type="entry name" value="GAF domain-like"/>
    <property type="match status" value="1"/>
</dbReference>
<gene>
    <name evidence="6" type="ORF">FDP22_04950</name>
</gene>
<dbReference type="Pfam" id="PF01614">
    <property type="entry name" value="IclR_C"/>
    <property type="match status" value="1"/>
</dbReference>
<evidence type="ECO:0000313" key="6">
    <source>
        <dbReference type="EMBL" id="QDL91186.1"/>
    </source>
</evidence>
<dbReference type="InterPro" id="IPR036390">
    <property type="entry name" value="WH_DNA-bd_sf"/>
</dbReference>
<keyword evidence="1" id="KW-0805">Transcription regulation</keyword>
<dbReference type="GO" id="GO:0003677">
    <property type="term" value="F:DNA binding"/>
    <property type="evidence" value="ECO:0007669"/>
    <property type="project" value="UniProtKB-KW"/>
</dbReference>
<evidence type="ECO:0000259" key="5">
    <source>
        <dbReference type="PROSITE" id="PS51078"/>
    </source>
</evidence>
<dbReference type="Gene3D" id="1.10.10.10">
    <property type="entry name" value="Winged helix-like DNA-binding domain superfamily/Winged helix DNA-binding domain"/>
    <property type="match status" value="1"/>
</dbReference>
<dbReference type="GO" id="GO:0045892">
    <property type="term" value="P:negative regulation of DNA-templated transcription"/>
    <property type="evidence" value="ECO:0007669"/>
    <property type="project" value="TreeGrafter"/>
</dbReference>
<dbReference type="SUPFAM" id="SSF46785">
    <property type="entry name" value="Winged helix' DNA-binding domain"/>
    <property type="match status" value="1"/>
</dbReference>